<protein>
    <recommendedName>
        <fullName evidence="3">50S ribosomal protein L29</fullName>
    </recommendedName>
</protein>
<evidence type="ECO:0000313" key="1">
    <source>
        <dbReference type="EMBL" id="WOZ75653.1"/>
    </source>
</evidence>
<gene>
    <name evidence="1" type="ORF">Q8Y70_13605</name>
</gene>
<dbReference type="Proteomes" id="UP001302368">
    <property type="component" value="Chromosome"/>
</dbReference>
<proteinExistence type="predicted"/>
<sequence length="61" mass="7121">MRPPITDDELELLNQDMGKLSRAQFNEGDVFNALRLLEMRRQTAKLEAIKRLLESMSEQET</sequence>
<evidence type="ECO:0000313" key="2">
    <source>
        <dbReference type="Proteomes" id="UP001302368"/>
    </source>
</evidence>
<evidence type="ECO:0008006" key="3">
    <source>
        <dbReference type="Google" id="ProtNLM"/>
    </source>
</evidence>
<keyword evidence="2" id="KW-1185">Reference proteome</keyword>
<name>A0ABZ0MJL6_9ENTR</name>
<organism evidence="1 2">
    <name type="scientific">Kosakonia sacchari</name>
    <dbReference type="NCBI Taxonomy" id="1158459"/>
    <lineage>
        <taxon>Bacteria</taxon>
        <taxon>Pseudomonadati</taxon>
        <taxon>Pseudomonadota</taxon>
        <taxon>Gammaproteobacteria</taxon>
        <taxon>Enterobacterales</taxon>
        <taxon>Enterobacteriaceae</taxon>
        <taxon>Kosakonia</taxon>
    </lineage>
</organism>
<dbReference type="RefSeq" id="WP_045514394.1">
    <property type="nucleotide sequence ID" value="NZ_CP137744.1"/>
</dbReference>
<accession>A0ABZ0MJL6</accession>
<reference evidence="1 2" key="1">
    <citation type="submission" date="2023-10" db="EMBL/GenBank/DDBJ databases">
        <title>Genome sequencing of the isolated polysaccharide-producing bacterium Kosakonia sacchari KS2022.</title>
        <authorList>
            <person name="Yi X."/>
        </authorList>
    </citation>
    <scope>NUCLEOTIDE SEQUENCE [LARGE SCALE GENOMIC DNA]</scope>
    <source>
        <strain evidence="1 2">KS2022</strain>
    </source>
</reference>
<dbReference type="EMBL" id="CP137744">
    <property type="protein sequence ID" value="WOZ75653.1"/>
    <property type="molecule type" value="Genomic_DNA"/>
</dbReference>